<dbReference type="GO" id="GO:0009279">
    <property type="term" value="C:cell outer membrane"/>
    <property type="evidence" value="ECO:0007669"/>
    <property type="project" value="UniProtKB-SubCell"/>
</dbReference>
<feature type="domain" description="TonB-dependent receptor-like beta-barrel" evidence="12">
    <location>
        <begin position="169"/>
        <end position="590"/>
    </location>
</feature>
<gene>
    <name evidence="14" type="ORF">SAMN06296036_11681</name>
</gene>
<name>A0A1Y6CBA1_9BACT</name>
<dbReference type="PANTHER" id="PTHR30069">
    <property type="entry name" value="TONB-DEPENDENT OUTER MEMBRANE RECEPTOR"/>
    <property type="match status" value="1"/>
</dbReference>
<organism evidence="14 15">
    <name type="scientific">Pseudobacteriovorax antillogorgiicola</name>
    <dbReference type="NCBI Taxonomy" id="1513793"/>
    <lineage>
        <taxon>Bacteria</taxon>
        <taxon>Pseudomonadati</taxon>
        <taxon>Bdellovibrionota</taxon>
        <taxon>Oligoflexia</taxon>
        <taxon>Oligoflexales</taxon>
        <taxon>Pseudobacteriovoracaceae</taxon>
        <taxon>Pseudobacteriovorax</taxon>
    </lineage>
</organism>
<keyword evidence="9 10" id="KW-0998">Cell outer membrane</keyword>
<dbReference type="PROSITE" id="PS52016">
    <property type="entry name" value="TONB_DEPENDENT_REC_3"/>
    <property type="match status" value="1"/>
</dbReference>
<dbReference type="RefSeq" id="WP_132321756.1">
    <property type="nucleotide sequence ID" value="NZ_FWZT01000016.1"/>
</dbReference>
<dbReference type="InterPro" id="IPR012910">
    <property type="entry name" value="Plug_dom"/>
</dbReference>
<dbReference type="OrthoDB" id="9760333at2"/>
<dbReference type="PANTHER" id="PTHR30069:SF29">
    <property type="entry name" value="HEMOGLOBIN AND HEMOGLOBIN-HAPTOGLOBIN-BINDING PROTEIN 1-RELATED"/>
    <property type="match status" value="1"/>
</dbReference>
<evidence type="ECO:0000259" key="12">
    <source>
        <dbReference type="Pfam" id="PF00593"/>
    </source>
</evidence>
<evidence type="ECO:0000256" key="5">
    <source>
        <dbReference type="ARBA" id="ARBA00022729"/>
    </source>
</evidence>
<keyword evidence="15" id="KW-1185">Reference proteome</keyword>
<evidence type="ECO:0000256" key="3">
    <source>
        <dbReference type="ARBA" id="ARBA00022452"/>
    </source>
</evidence>
<dbReference type="Pfam" id="PF00593">
    <property type="entry name" value="TonB_dep_Rec_b-barrel"/>
    <property type="match status" value="1"/>
</dbReference>
<evidence type="ECO:0000256" key="11">
    <source>
        <dbReference type="RuleBase" id="RU003357"/>
    </source>
</evidence>
<evidence type="ECO:0000256" key="2">
    <source>
        <dbReference type="ARBA" id="ARBA00022448"/>
    </source>
</evidence>
<dbReference type="GO" id="GO:0044718">
    <property type="term" value="P:siderophore transmembrane transport"/>
    <property type="evidence" value="ECO:0007669"/>
    <property type="project" value="TreeGrafter"/>
</dbReference>
<dbReference type="Proteomes" id="UP000192907">
    <property type="component" value="Unassembled WGS sequence"/>
</dbReference>
<comment type="subcellular location">
    <subcellularLocation>
        <location evidence="1 10">Cell outer membrane</location>
        <topology evidence="1 10">Multi-pass membrane protein</topology>
    </subcellularLocation>
</comment>
<dbReference type="Pfam" id="PF07715">
    <property type="entry name" value="Plug"/>
    <property type="match status" value="1"/>
</dbReference>
<keyword evidence="2 10" id="KW-0813">Transport</keyword>
<feature type="domain" description="TonB-dependent receptor plug" evidence="13">
    <location>
        <begin position="35"/>
        <end position="135"/>
    </location>
</feature>
<comment type="similarity">
    <text evidence="10 11">Belongs to the TonB-dependent receptor family.</text>
</comment>
<evidence type="ECO:0000256" key="8">
    <source>
        <dbReference type="ARBA" id="ARBA00023170"/>
    </source>
</evidence>
<keyword evidence="4 10" id="KW-0812">Transmembrane</keyword>
<protein>
    <submittedName>
        <fullName evidence="14">Outer membrane receptor for ferrienterochelin and colicins</fullName>
    </submittedName>
</protein>
<sequence length="614" mass="69642">MQHAVLIMLLMAPGIALAMENMTIIDRRLENFSETRTKTMIISRDEIELSGATNLSGLMESYPGFRVMDGHRGKTLTLYGVGGKYIKIMINGVPLLGRLNGEYDISRIKLDRVERIEIIKGPSSSLHGSDAMAGTINIITRWGTLKEVEVMARGGSLGERGLSAQAVYNTDDQGLQIQGDRYINPGYERNDDTGTLKTPDLDEVGLGIQFSQDLGRWGETVFVNQYQNRRIGITDANPISRAVIDRSNDIHLLSSMIQHTYNNDRTGQVKVKASYDRYDDAYELDQRGANILDTKEDTLETSQSVGLAWDEQISHHSLSAGFDQTETSFDSDRVAGDSKEKSVTDLYIQDEVNWRKLTGVFGTRLENDGQFGQHQSSHGSLAYQLTDHLQLSATYSEGFRAPSFKELYMNFVNTSVGYEVTGNQDLEPETSQYTSLNLEGQWTRLRLALTVFQNDFDNLIVTTLNSESTPISPMYRYENIQKARYQGYSAELQIYGNQYYSMKMSHSEIDSRDRELDRQIQDRPRHRSKLAVTVHPHQSLDLLLSLNHFGKRVFYREAEDLWQDPYVSGRLAIQYKVNQTWQLGLVGDNLLDEGDARYLPIKPRSYSVSVRARY</sequence>
<accession>A0A1Y6CBA1</accession>
<evidence type="ECO:0000313" key="14">
    <source>
        <dbReference type="EMBL" id="SMF52765.1"/>
    </source>
</evidence>
<dbReference type="AlphaFoldDB" id="A0A1Y6CBA1"/>
<evidence type="ECO:0000256" key="1">
    <source>
        <dbReference type="ARBA" id="ARBA00004571"/>
    </source>
</evidence>
<evidence type="ECO:0000256" key="9">
    <source>
        <dbReference type="ARBA" id="ARBA00023237"/>
    </source>
</evidence>
<dbReference type="EMBL" id="FWZT01000016">
    <property type="protein sequence ID" value="SMF52765.1"/>
    <property type="molecule type" value="Genomic_DNA"/>
</dbReference>
<dbReference type="InterPro" id="IPR036942">
    <property type="entry name" value="Beta-barrel_TonB_sf"/>
</dbReference>
<evidence type="ECO:0000256" key="10">
    <source>
        <dbReference type="PROSITE-ProRule" id="PRU01360"/>
    </source>
</evidence>
<keyword evidence="3 10" id="KW-1134">Transmembrane beta strand</keyword>
<evidence type="ECO:0000259" key="13">
    <source>
        <dbReference type="Pfam" id="PF07715"/>
    </source>
</evidence>
<evidence type="ECO:0000256" key="4">
    <source>
        <dbReference type="ARBA" id="ARBA00022692"/>
    </source>
</evidence>
<keyword evidence="6 11" id="KW-0798">TonB box</keyword>
<dbReference type="STRING" id="1513793.SAMN06296036_11681"/>
<dbReference type="InterPro" id="IPR039426">
    <property type="entry name" value="TonB-dep_rcpt-like"/>
</dbReference>
<dbReference type="Gene3D" id="2.170.130.10">
    <property type="entry name" value="TonB-dependent receptor, plug domain"/>
    <property type="match status" value="1"/>
</dbReference>
<dbReference type="InterPro" id="IPR000531">
    <property type="entry name" value="Beta-barrel_TonB"/>
</dbReference>
<dbReference type="SUPFAM" id="SSF56935">
    <property type="entry name" value="Porins"/>
    <property type="match status" value="1"/>
</dbReference>
<keyword evidence="8 14" id="KW-0675">Receptor</keyword>
<evidence type="ECO:0000313" key="15">
    <source>
        <dbReference type="Proteomes" id="UP000192907"/>
    </source>
</evidence>
<keyword evidence="5" id="KW-0732">Signal</keyword>
<dbReference type="GO" id="GO:0015344">
    <property type="term" value="F:siderophore uptake transmembrane transporter activity"/>
    <property type="evidence" value="ECO:0007669"/>
    <property type="project" value="TreeGrafter"/>
</dbReference>
<proteinExistence type="inferred from homology"/>
<evidence type="ECO:0000256" key="6">
    <source>
        <dbReference type="ARBA" id="ARBA00023077"/>
    </source>
</evidence>
<reference evidence="15" key="1">
    <citation type="submission" date="2017-04" db="EMBL/GenBank/DDBJ databases">
        <authorList>
            <person name="Varghese N."/>
            <person name="Submissions S."/>
        </authorList>
    </citation>
    <scope>NUCLEOTIDE SEQUENCE [LARGE SCALE GENOMIC DNA]</scope>
    <source>
        <strain evidence="15">RKEM611</strain>
    </source>
</reference>
<evidence type="ECO:0000256" key="7">
    <source>
        <dbReference type="ARBA" id="ARBA00023136"/>
    </source>
</evidence>
<dbReference type="InterPro" id="IPR037066">
    <property type="entry name" value="Plug_dom_sf"/>
</dbReference>
<dbReference type="CDD" id="cd01347">
    <property type="entry name" value="ligand_gated_channel"/>
    <property type="match status" value="1"/>
</dbReference>
<dbReference type="Gene3D" id="2.40.170.20">
    <property type="entry name" value="TonB-dependent receptor, beta-barrel domain"/>
    <property type="match status" value="1"/>
</dbReference>
<keyword evidence="7 10" id="KW-0472">Membrane</keyword>